<keyword evidence="5" id="KW-0732">Signal</keyword>
<keyword evidence="3" id="KW-1134">Transmembrane beta strand</keyword>
<evidence type="ECO:0000313" key="8">
    <source>
        <dbReference type="EMBL" id="SMA48010.1"/>
    </source>
</evidence>
<evidence type="ECO:0000256" key="7">
    <source>
        <dbReference type="ARBA" id="ARBA00023237"/>
    </source>
</evidence>
<dbReference type="GO" id="GO:0009279">
    <property type="term" value="C:cell outer membrane"/>
    <property type="evidence" value="ECO:0007669"/>
    <property type="project" value="UniProtKB-SubCell"/>
</dbReference>
<dbReference type="RefSeq" id="WP_087110570.1">
    <property type="nucleotide sequence ID" value="NZ_CBCSCN010000003.1"/>
</dbReference>
<evidence type="ECO:0000256" key="4">
    <source>
        <dbReference type="ARBA" id="ARBA00022692"/>
    </source>
</evidence>
<proteinExistence type="inferred from homology"/>
<dbReference type="SUPFAM" id="SSF56935">
    <property type="entry name" value="Porins"/>
    <property type="match status" value="1"/>
</dbReference>
<sequence length="552" mass="60120">MQTIDSGQTGLFSRVPALLTAGLKGLCLAGAVFSTATHAQLAQNLTIGSPKAMALANAVTADVVGMDNVHFNPAGLTKLKGRQIETKLFGGYMDIRAKFDAPPGYGFFGFDADDDPVVGKTSKANTPVLFVPGFGMVDVPVLFSPMNGLSISPPGSKFTFANNLYAPMALGFKRAGDDPGRFQGEEMALQRITYLSPSVAYEINDRLSVGLSIGFSHQAMGIQQDMRTPNDLVALTGNDAIRELACGIPGVDVFVGIFLYICSGEIGPFEPIGELTIEMEERLSPTFNLGVQWEPYDWLRLGAVYQSGAEMSLSGDFSMKYDPEFYEFIEGFTGNRGLPSIFGQALVGSTSGKLNETGKAYLDMKFPQHVALGASVDLTPKLTMNVDAKWTDWAVWDEFKIEFDRELAAMQFARILAPGQVSAAPTYITMPRGYKSVWSWAVGMEYDYNSRLSLRAGYENRPSAIPKDKADVMAPLGDAQLIGLGFGYQWDKDSVVDVGFQYMWSDQDIPAGTSCNANCDGLTDIIYNPYAGLDIKTSVRAYIFSLTYRTRF</sequence>
<evidence type="ECO:0000256" key="6">
    <source>
        <dbReference type="ARBA" id="ARBA00023136"/>
    </source>
</evidence>
<keyword evidence="6" id="KW-0472">Membrane</keyword>
<keyword evidence="7" id="KW-0998">Cell outer membrane</keyword>
<dbReference type="GO" id="GO:0015483">
    <property type="term" value="F:long-chain fatty acid transporting porin activity"/>
    <property type="evidence" value="ECO:0007669"/>
    <property type="project" value="TreeGrafter"/>
</dbReference>
<protein>
    <submittedName>
        <fullName evidence="8">Long-chain fatty acid transport protein</fullName>
    </submittedName>
</protein>
<dbReference type="PANTHER" id="PTHR35093:SF8">
    <property type="entry name" value="OUTER MEMBRANE PROTEIN NMB0088-RELATED"/>
    <property type="match status" value="1"/>
</dbReference>
<dbReference type="AlphaFoldDB" id="A0A1X7ALG3"/>
<accession>A0A1X7ALG3</accession>
<evidence type="ECO:0000313" key="9">
    <source>
        <dbReference type="Proteomes" id="UP000196573"/>
    </source>
</evidence>
<evidence type="ECO:0000256" key="2">
    <source>
        <dbReference type="ARBA" id="ARBA00008163"/>
    </source>
</evidence>
<dbReference type="Pfam" id="PF03349">
    <property type="entry name" value="Toluene_X"/>
    <property type="match status" value="1"/>
</dbReference>
<evidence type="ECO:0000256" key="1">
    <source>
        <dbReference type="ARBA" id="ARBA00004571"/>
    </source>
</evidence>
<keyword evidence="4" id="KW-0812">Transmembrane</keyword>
<organism evidence="8 9">
    <name type="scientific">Parendozoicomonas haliclonae</name>
    <dbReference type="NCBI Taxonomy" id="1960125"/>
    <lineage>
        <taxon>Bacteria</taxon>
        <taxon>Pseudomonadati</taxon>
        <taxon>Pseudomonadota</taxon>
        <taxon>Gammaproteobacteria</taxon>
        <taxon>Oceanospirillales</taxon>
        <taxon>Endozoicomonadaceae</taxon>
        <taxon>Parendozoicomonas</taxon>
    </lineage>
</organism>
<name>A0A1X7ALG3_9GAMM</name>
<gene>
    <name evidence="8" type="primary">fadL_2</name>
    <name evidence="8" type="ORF">EHSB41UT_02632</name>
</gene>
<evidence type="ECO:0000256" key="5">
    <source>
        <dbReference type="ARBA" id="ARBA00022729"/>
    </source>
</evidence>
<dbReference type="OrthoDB" id="19849at2"/>
<comment type="subcellular location">
    <subcellularLocation>
        <location evidence="1">Cell outer membrane</location>
        <topology evidence="1">Multi-pass membrane protein</topology>
    </subcellularLocation>
</comment>
<dbReference type="PANTHER" id="PTHR35093">
    <property type="entry name" value="OUTER MEMBRANE PROTEIN NMB0088-RELATED"/>
    <property type="match status" value="1"/>
</dbReference>
<dbReference type="Gene3D" id="2.40.160.60">
    <property type="entry name" value="Outer membrane protein transport protein (OMPP1/FadL/TodX)"/>
    <property type="match status" value="1"/>
</dbReference>
<keyword evidence="9" id="KW-1185">Reference proteome</keyword>
<dbReference type="InterPro" id="IPR005017">
    <property type="entry name" value="OMPP1/FadL/TodX"/>
</dbReference>
<dbReference type="Proteomes" id="UP000196573">
    <property type="component" value="Unassembled WGS sequence"/>
</dbReference>
<dbReference type="EMBL" id="FWPT01000005">
    <property type="protein sequence ID" value="SMA48010.1"/>
    <property type="molecule type" value="Genomic_DNA"/>
</dbReference>
<evidence type="ECO:0000256" key="3">
    <source>
        <dbReference type="ARBA" id="ARBA00022452"/>
    </source>
</evidence>
<comment type="similarity">
    <text evidence="2">Belongs to the OmpP1/FadL family.</text>
</comment>
<reference evidence="8 9" key="1">
    <citation type="submission" date="2017-03" db="EMBL/GenBank/DDBJ databases">
        <authorList>
            <person name="Afonso C.L."/>
            <person name="Miller P.J."/>
            <person name="Scott M.A."/>
            <person name="Spackman E."/>
            <person name="Goraichik I."/>
            <person name="Dimitrov K.M."/>
            <person name="Suarez D.L."/>
            <person name="Swayne D.E."/>
        </authorList>
    </citation>
    <scope>NUCLEOTIDE SEQUENCE [LARGE SCALE GENOMIC DNA]</scope>
    <source>
        <strain evidence="8">SB41UT1</strain>
    </source>
</reference>